<dbReference type="GO" id="GO:0016209">
    <property type="term" value="F:antioxidant activity"/>
    <property type="evidence" value="ECO:0007669"/>
    <property type="project" value="InterPro"/>
</dbReference>
<evidence type="ECO:0000313" key="4">
    <source>
        <dbReference type="Proteomes" id="UP000284416"/>
    </source>
</evidence>
<comment type="caution">
    <text evidence="3">The sequence shown here is derived from an EMBL/GenBank/DDBJ whole genome shotgun (WGS) entry which is preliminary data.</text>
</comment>
<protein>
    <recommendedName>
        <fullName evidence="2">Alkyl hydroperoxide reductase subunit C/ Thiol specific antioxidant domain-containing protein</fullName>
    </recommendedName>
</protein>
<name>A0A417YS58_9BACI</name>
<accession>A0A417YS58</accession>
<keyword evidence="1" id="KW-1015">Disulfide bond</keyword>
<evidence type="ECO:0000259" key="2">
    <source>
        <dbReference type="Pfam" id="PF00578"/>
    </source>
</evidence>
<dbReference type="InterPro" id="IPR036249">
    <property type="entry name" value="Thioredoxin-like_sf"/>
</dbReference>
<dbReference type="GO" id="GO:0016491">
    <property type="term" value="F:oxidoreductase activity"/>
    <property type="evidence" value="ECO:0007669"/>
    <property type="project" value="InterPro"/>
</dbReference>
<dbReference type="Gene3D" id="3.40.30.10">
    <property type="entry name" value="Glutaredoxin"/>
    <property type="match status" value="1"/>
</dbReference>
<feature type="domain" description="Alkyl hydroperoxide reductase subunit C/ Thiol specific antioxidant" evidence="2">
    <location>
        <begin position="11"/>
        <end position="50"/>
    </location>
</feature>
<keyword evidence="4" id="KW-1185">Reference proteome</keyword>
<evidence type="ECO:0000313" key="3">
    <source>
        <dbReference type="EMBL" id="RHW38133.1"/>
    </source>
</evidence>
<evidence type="ECO:0000256" key="1">
    <source>
        <dbReference type="ARBA" id="ARBA00023157"/>
    </source>
</evidence>
<reference evidence="3 4" key="1">
    <citation type="journal article" date="2017" name="Int. J. Syst. Evol. Microbiol.">
        <title>Bacillus notoginsengisoli sp. nov., a novel bacterium isolated from the rhizosphere of Panax notoginseng.</title>
        <authorList>
            <person name="Zhang M.Y."/>
            <person name="Cheng J."/>
            <person name="Cai Y."/>
            <person name="Zhang T.Y."/>
            <person name="Wu Y.Y."/>
            <person name="Manikprabhu D."/>
            <person name="Li W.J."/>
            <person name="Zhang Y.X."/>
        </authorList>
    </citation>
    <scope>NUCLEOTIDE SEQUENCE [LARGE SCALE GENOMIC DNA]</scope>
    <source>
        <strain evidence="3 4">JCM 30743</strain>
    </source>
</reference>
<sequence>MSNVEESLRQGDQAPSFSLEATTAETVSLAEYKGKKNVVVAFYGMDFTPG</sequence>
<dbReference type="InterPro" id="IPR000866">
    <property type="entry name" value="AhpC/TSA"/>
</dbReference>
<dbReference type="Pfam" id="PF00578">
    <property type="entry name" value="AhpC-TSA"/>
    <property type="match status" value="1"/>
</dbReference>
<dbReference type="EMBL" id="QWEG01000009">
    <property type="protein sequence ID" value="RHW38133.1"/>
    <property type="molecule type" value="Genomic_DNA"/>
</dbReference>
<gene>
    <name evidence="3" type="ORF">D1B31_15260</name>
</gene>
<dbReference type="SUPFAM" id="SSF52833">
    <property type="entry name" value="Thioredoxin-like"/>
    <property type="match status" value="1"/>
</dbReference>
<organism evidence="3 4">
    <name type="scientific">Neobacillus notoginsengisoli</name>
    <dbReference type="NCBI Taxonomy" id="1578198"/>
    <lineage>
        <taxon>Bacteria</taxon>
        <taxon>Bacillati</taxon>
        <taxon>Bacillota</taxon>
        <taxon>Bacilli</taxon>
        <taxon>Bacillales</taxon>
        <taxon>Bacillaceae</taxon>
        <taxon>Neobacillus</taxon>
    </lineage>
</organism>
<proteinExistence type="predicted"/>
<dbReference type="Proteomes" id="UP000284416">
    <property type="component" value="Unassembled WGS sequence"/>
</dbReference>
<dbReference type="AlphaFoldDB" id="A0A417YS58"/>